<organism evidence="1">
    <name type="scientific">viral metagenome</name>
    <dbReference type="NCBI Taxonomy" id="1070528"/>
    <lineage>
        <taxon>unclassified sequences</taxon>
        <taxon>metagenomes</taxon>
        <taxon>organismal metagenomes</taxon>
    </lineage>
</organism>
<dbReference type="EMBL" id="MN739576">
    <property type="protein sequence ID" value="QHT13725.1"/>
    <property type="molecule type" value="Genomic_DNA"/>
</dbReference>
<evidence type="ECO:0000313" key="1">
    <source>
        <dbReference type="EMBL" id="QHT13725.1"/>
    </source>
</evidence>
<name>A0A6C0DDQ1_9ZZZZ</name>
<dbReference type="AlphaFoldDB" id="A0A6C0DDQ1"/>
<accession>A0A6C0DDQ1</accession>
<sequence length="53" mass="5194">MAISQDDAVTVAADVASGECLCAGRAGRSKSFGALLRYSGLLPYGAVGDCAGA</sequence>
<reference evidence="1" key="1">
    <citation type="journal article" date="2020" name="Nature">
        <title>Giant virus diversity and host interactions through global metagenomics.</title>
        <authorList>
            <person name="Schulz F."/>
            <person name="Roux S."/>
            <person name="Paez-Espino D."/>
            <person name="Jungbluth S."/>
            <person name="Walsh D.A."/>
            <person name="Denef V.J."/>
            <person name="McMahon K.D."/>
            <person name="Konstantinidis K.T."/>
            <person name="Eloe-Fadrosh E.A."/>
            <person name="Kyrpides N.C."/>
            <person name="Woyke T."/>
        </authorList>
    </citation>
    <scope>NUCLEOTIDE SEQUENCE</scope>
    <source>
        <strain evidence="1">GVMAG-M-3300023174-132</strain>
    </source>
</reference>
<proteinExistence type="predicted"/>
<protein>
    <submittedName>
        <fullName evidence="1">Uncharacterized protein</fullName>
    </submittedName>
</protein>